<evidence type="ECO:0000256" key="14">
    <source>
        <dbReference type="ARBA" id="ARBA00037847"/>
    </source>
</evidence>
<feature type="coiled-coil region" evidence="16">
    <location>
        <begin position="809"/>
        <end position="836"/>
    </location>
</feature>
<comment type="similarity">
    <text evidence="2">Belongs to the methyltransferase superfamily.</text>
</comment>
<dbReference type="InterPro" id="IPR017441">
    <property type="entry name" value="Protein_kinase_ATP_BS"/>
</dbReference>
<keyword evidence="8" id="KW-0418">Kinase</keyword>
<feature type="transmembrane region" description="Helical" evidence="18">
    <location>
        <begin position="408"/>
        <end position="429"/>
    </location>
</feature>
<dbReference type="InterPro" id="IPR000719">
    <property type="entry name" value="Prot_kinase_dom"/>
</dbReference>
<dbReference type="SUPFAM" id="SSF53335">
    <property type="entry name" value="S-adenosyl-L-methionine-dependent methyltransferases"/>
    <property type="match status" value="2"/>
</dbReference>
<dbReference type="Gene3D" id="1.10.510.10">
    <property type="entry name" value="Transferase(Phosphotransferase) domain 1"/>
    <property type="match status" value="1"/>
</dbReference>
<keyword evidence="21" id="KW-1185">Reference proteome</keyword>
<dbReference type="SUPFAM" id="SSF56112">
    <property type="entry name" value="Protein kinase-like (PK-like)"/>
    <property type="match status" value="1"/>
</dbReference>
<evidence type="ECO:0000256" key="18">
    <source>
        <dbReference type="SAM" id="Phobius"/>
    </source>
</evidence>
<evidence type="ECO:0000256" key="1">
    <source>
        <dbReference type="ARBA" id="ARBA00004606"/>
    </source>
</evidence>
<evidence type="ECO:0000256" key="6">
    <source>
        <dbReference type="ARBA" id="ARBA00022692"/>
    </source>
</evidence>
<evidence type="ECO:0000256" key="7">
    <source>
        <dbReference type="ARBA" id="ARBA00022741"/>
    </source>
</evidence>
<evidence type="ECO:0000313" key="20">
    <source>
        <dbReference type="EMBL" id="KAH0889865.1"/>
    </source>
</evidence>
<dbReference type="Pfam" id="PF03141">
    <property type="entry name" value="Methyltransf_29"/>
    <property type="match status" value="2"/>
</dbReference>
<keyword evidence="6 18" id="KW-0812">Transmembrane</keyword>
<dbReference type="Gene3D" id="3.40.50.150">
    <property type="entry name" value="Vaccinia Virus protein VP39"/>
    <property type="match status" value="1"/>
</dbReference>
<feature type="transmembrane region" description="Helical" evidence="18">
    <location>
        <begin position="519"/>
        <end position="539"/>
    </location>
</feature>
<feature type="region of interest" description="Disordered" evidence="17">
    <location>
        <begin position="542"/>
        <end position="590"/>
    </location>
</feature>
<dbReference type="CDD" id="cd14066">
    <property type="entry name" value="STKc_IRAK"/>
    <property type="match status" value="1"/>
</dbReference>
<sequence>MGNCNTRDEASVLTPQAQAQAQQLQMKHSRSVSDLSDPSTPDSRTPPSVIPFTLFELETITKSFRPDYILGEGGFGTVYKGYIDDNLRLGLKSLPVAVKVLNKEGLQGHREWLTEVNFLGQLRHYNLVKLIGYCCEDDHRLLVYEFMLRGSLENHLFRKTTAPLSWSRRMMIALGAAKGLAFLHNAERPVIYRDFKTSNILLDSDYTAKLSDFGLAKAGPQGDETHVSTRVMGTYGYAAPEYVMTGHLTARSDVYSFGVVLLEMLTGRKSVDKTRPRKEQNLVDWARPKLNDKRKLLQIIDPRLENQYSVKAAQKACSLAYYCLSQNPKARPLMSDVVETLQPLQCTSDSLIPGGTTGAAFAMGGVPDYRMHRRFAKNAGPGAICRSSPNQSCSPGGPAACRVRIIGFLMRVLLVTNAKVNHIVLLYWFARGKKSRADKVLHSLLQSGDSARKYLPSNNEKKVEENNYILLDNFGQSHFLQLRKAQLASTLFSADLHDSRRRMNPSQLQLPKLCSKRRFFFTLVLLFSLYYILTTIRTITIPSSSQDPHRHHPQLQEPSMPHHSSLQEPSMPHHSSPPKPSANQPSPPSSSLPYFPLCPKNFTNYLPCHDPSTARQYNIERHYRRERHCPDSSSHEKKLRCLVPKPSGYKTPFPWPDSRSYAWFKNVPFKKLAEFKRLRTGLGLKETALFSPEVLPLASGSIRTVLDVGCGVASFGAFLLNHNILTLSIAPRDVHEAQVQFALERGLPSMLGVLSTYKLPYPSKSFDMVHCSRCLVNWTAYDGLYLMEVDRVLRPGGYWVLSGPPVTSMVKAKNQKKDLQKEMEKLNDVFRKLCWEKIAERYPVVIWRKPSNHLQCIKRLKALKFPGRCSSGDDPNAAWYKEMEPCITPLLNVNDTHKRVLRNWPERLNHVPERHGVTISRFKADTNLWQRIVVYYDTKLKFLSNGKYRNVMDMNAGLGGFAAALSKYPMWVMNVVPFDLKPNTLGVVFDRGLIGTYMNWCEAFSTYPRTYDLIHANGLFSLYLDKCDIVDILLEMQMILRPGGAVIIRDGFDVLMKVKAITNQMRWNALCVKYEAEFRPNMSIVVQALQPLLRSSGTATAPHRQA</sequence>
<dbReference type="InterPro" id="IPR004159">
    <property type="entry name" value="Put_SAM_MeTrfase"/>
</dbReference>
<keyword evidence="3" id="KW-0723">Serine/threonine-protein kinase</keyword>
<evidence type="ECO:0000256" key="2">
    <source>
        <dbReference type="ARBA" id="ARBA00008361"/>
    </source>
</evidence>
<evidence type="ECO:0000256" key="3">
    <source>
        <dbReference type="ARBA" id="ARBA00022527"/>
    </source>
</evidence>
<gene>
    <name evidence="20" type="ORF">HID58_052294</name>
</gene>
<proteinExistence type="inferred from homology"/>
<dbReference type="EMBL" id="JAGKQM010000013">
    <property type="protein sequence ID" value="KAH0889865.1"/>
    <property type="molecule type" value="Genomic_DNA"/>
</dbReference>
<evidence type="ECO:0000256" key="9">
    <source>
        <dbReference type="ARBA" id="ARBA00022840"/>
    </source>
</evidence>
<accession>A0ABQ8ABJ5</accession>
<dbReference type="PROSITE" id="PS00108">
    <property type="entry name" value="PROTEIN_KINASE_ST"/>
    <property type="match status" value="1"/>
</dbReference>
<feature type="compositionally biased region" description="Basic and acidic residues" evidence="17">
    <location>
        <begin position="1"/>
        <end position="10"/>
    </location>
</feature>
<dbReference type="PROSITE" id="PS50011">
    <property type="entry name" value="PROTEIN_KINASE_DOM"/>
    <property type="match status" value="1"/>
</dbReference>
<keyword evidence="4" id="KW-0489">Methyltransferase</keyword>
<name>A0ABQ8ABJ5_BRANA</name>
<feature type="compositionally biased region" description="Low complexity" evidence="17">
    <location>
        <begin position="16"/>
        <end position="25"/>
    </location>
</feature>
<keyword evidence="12 18" id="KW-0472">Membrane</keyword>
<dbReference type="InterPro" id="IPR011009">
    <property type="entry name" value="Kinase-like_dom_sf"/>
</dbReference>
<comment type="caution">
    <text evidence="20">The sequence shown here is derived from an EMBL/GenBank/DDBJ whole genome shotgun (WGS) entry which is preliminary data.</text>
</comment>
<dbReference type="Proteomes" id="UP000824890">
    <property type="component" value="Unassembled WGS sequence"/>
</dbReference>
<dbReference type="Pfam" id="PF07714">
    <property type="entry name" value="PK_Tyr_Ser-Thr"/>
    <property type="match status" value="1"/>
</dbReference>
<comment type="subcellular location">
    <subcellularLocation>
        <location evidence="14">Endomembrane system</location>
        <topology evidence="14">Single-pass membrane protein</topology>
    </subcellularLocation>
    <subcellularLocation>
        <location evidence="1">Membrane</location>
        <topology evidence="1">Single-pass type II membrane protein</topology>
    </subcellularLocation>
</comment>
<evidence type="ECO:0000256" key="10">
    <source>
        <dbReference type="ARBA" id="ARBA00022968"/>
    </source>
</evidence>
<evidence type="ECO:0000313" key="21">
    <source>
        <dbReference type="Proteomes" id="UP000824890"/>
    </source>
</evidence>
<dbReference type="InterPro" id="IPR001245">
    <property type="entry name" value="Ser-Thr/Tyr_kinase_cat_dom"/>
</dbReference>
<evidence type="ECO:0000256" key="8">
    <source>
        <dbReference type="ARBA" id="ARBA00022777"/>
    </source>
</evidence>
<evidence type="ECO:0000256" key="15">
    <source>
        <dbReference type="PROSITE-ProRule" id="PRU10141"/>
    </source>
</evidence>
<keyword evidence="16" id="KW-0175">Coiled coil</keyword>
<keyword evidence="13" id="KW-0325">Glycoprotein</keyword>
<organism evidence="20 21">
    <name type="scientific">Brassica napus</name>
    <name type="common">Rape</name>
    <dbReference type="NCBI Taxonomy" id="3708"/>
    <lineage>
        <taxon>Eukaryota</taxon>
        <taxon>Viridiplantae</taxon>
        <taxon>Streptophyta</taxon>
        <taxon>Embryophyta</taxon>
        <taxon>Tracheophyta</taxon>
        <taxon>Spermatophyta</taxon>
        <taxon>Magnoliopsida</taxon>
        <taxon>eudicotyledons</taxon>
        <taxon>Gunneridae</taxon>
        <taxon>Pentapetalae</taxon>
        <taxon>rosids</taxon>
        <taxon>malvids</taxon>
        <taxon>Brassicales</taxon>
        <taxon>Brassicaceae</taxon>
        <taxon>Brassiceae</taxon>
        <taxon>Brassica</taxon>
    </lineage>
</organism>
<evidence type="ECO:0000256" key="17">
    <source>
        <dbReference type="SAM" id="MobiDB-lite"/>
    </source>
</evidence>
<evidence type="ECO:0000256" key="4">
    <source>
        <dbReference type="ARBA" id="ARBA00022603"/>
    </source>
</evidence>
<keyword evidence="7 15" id="KW-0547">Nucleotide-binding</keyword>
<evidence type="ECO:0000256" key="11">
    <source>
        <dbReference type="ARBA" id="ARBA00022989"/>
    </source>
</evidence>
<dbReference type="InterPro" id="IPR008271">
    <property type="entry name" value="Ser/Thr_kinase_AS"/>
</dbReference>
<feature type="region of interest" description="Disordered" evidence="17">
    <location>
        <begin position="1"/>
        <end position="48"/>
    </location>
</feature>
<keyword evidence="9 15" id="KW-0067">ATP-binding</keyword>
<evidence type="ECO:0000259" key="19">
    <source>
        <dbReference type="PROSITE" id="PS50011"/>
    </source>
</evidence>
<dbReference type="Gene3D" id="3.30.200.20">
    <property type="entry name" value="Phosphorylase Kinase, domain 1"/>
    <property type="match status" value="1"/>
</dbReference>
<dbReference type="PANTHER" id="PTHR10108:SF968">
    <property type="entry name" value="METHYLTRANSFERASE PMT19-RELATED"/>
    <property type="match status" value="1"/>
</dbReference>
<evidence type="ECO:0000256" key="12">
    <source>
        <dbReference type="ARBA" id="ARBA00023136"/>
    </source>
</evidence>
<keyword evidence="11 18" id="KW-1133">Transmembrane helix</keyword>
<reference evidence="20 21" key="1">
    <citation type="submission" date="2021-05" db="EMBL/GenBank/DDBJ databases">
        <title>Genome Assembly of Synthetic Allotetraploid Brassica napus Reveals Homoeologous Exchanges between Subgenomes.</title>
        <authorList>
            <person name="Davis J.T."/>
        </authorList>
    </citation>
    <scope>NUCLEOTIDE SEQUENCE [LARGE SCALE GENOMIC DNA]</scope>
    <source>
        <strain evidence="21">cv. Da-Ae</strain>
        <tissue evidence="20">Seedling</tissue>
    </source>
</reference>
<evidence type="ECO:0000256" key="13">
    <source>
        <dbReference type="ARBA" id="ARBA00023180"/>
    </source>
</evidence>
<evidence type="ECO:0000256" key="5">
    <source>
        <dbReference type="ARBA" id="ARBA00022679"/>
    </source>
</evidence>
<feature type="binding site" evidence="15">
    <location>
        <position position="99"/>
    </location>
    <ligand>
        <name>ATP</name>
        <dbReference type="ChEBI" id="CHEBI:30616"/>
    </ligand>
</feature>
<feature type="compositionally biased region" description="Pro residues" evidence="17">
    <location>
        <begin position="575"/>
        <end position="590"/>
    </location>
</feature>
<keyword evidence="5" id="KW-0808">Transferase</keyword>
<protein>
    <recommendedName>
        <fullName evidence="19">Protein kinase domain-containing protein</fullName>
    </recommendedName>
</protein>
<dbReference type="InterPro" id="IPR029063">
    <property type="entry name" value="SAM-dependent_MTases_sf"/>
</dbReference>
<feature type="compositionally biased region" description="Low complexity" evidence="17">
    <location>
        <begin position="32"/>
        <end position="47"/>
    </location>
</feature>
<evidence type="ECO:0000256" key="16">
    <source>
        <dbReference type="SAM" id="Coils"/>
    </source>
</evidence>
<keyword evidence="10" id="KW-0735">Signal-anchor</keyword>
<feature type="domain" description="Protein kinase" evidence="19">
    <location>
        <begin position="64"/>
        <end position="345"/>
    </location>
</feature>
<dbReference type="PROSITE" id="PS00107">
    <property type="entry name" value="PROTEIN_KINASE_ATP"/>
    <property type="match status" value="1"/>
</dbReference>
<dbReference type="PANTHER" id="PTHR10108">
    <property type="entry name" value="SAM-DEPENDENT METHYLTRANSFERASE"/>
    <property type="match status" value="1"/>
</dbReference>